<feature type="region of interest" description="Disordered" evidence="1">
    <location>
        <begin position="86"/>
        <end position="117"/>
    </location>
</feature>
<organism evidence="2 3">
    <name type="scientific">Apiospora marii</name>
    <dbReference type="NCBI Taxonomy" id="335849"/>
    <lineage>
        <taxon>Eukaryota</taxon>
        <taxon>Fungi</taxon>
        <taxon>Dikarya</taxon>
        <taxon>Ascomycota</taxon>
        <taxon>Pezizomycotina</taxon>
        <taxon>Sordariomycetes</taxon>
        <taxon>Xylariomycetidae</taxon>
        <taxon>Amphisphaeriales</taxon>
        <taxon>Apiosporaceae</taxon>
        <taxon>Apiospora</taxon>
    </lineage>
</organism>
<gene>
    <name evidence="2" type="ORF">PG991_008191</name>
</gene>
<dbReference type="EMBL" id="JAQQWI010000010">
    <property type="protein sequence ID" value="KAK8019001.1"/>
    <property type="molecule type" value="Genomic_DNA"/>
</dbReference>
<dbReference type="Proteomes" id="UP001396898">
    <property type="component" value="Unassembled WGS sequence"/>
</dbReference>
<keyword evidence="3" id="KW-1185">Reference proteome</keyword>
<comment type="caution">
    <text evidence="2">The sequence shown here is derived from an EMBL/GenBank/DDBJ whole genome shotgun (WGS) entry which is preliminary data.</text>
</comment>
<protein>
    <submittedName>
        <fullName evidence="2">Uncharacterized protein</fullName>
    </submittedName>
</protein>
<feature type="compositionally biased region" description="Basic residues" evidence="1">
    <location>
        <begin position="107"/>
        <end position="117"/>
    </location>
</feature>
<sequence length="117" mass="13397">MRSAVVRASGWRPTPYATRRHRGTRGLCRWDNSLVQRSVRPGYHKTVNAGARRQPHLLRLHSVLLFEDDVTMERVLWINLRAALSRSGGRRLRPAADHKQRTTGAGRLRHQRTAGSE</sequence>
<evidence type="ECO:0000313" key="2">
    <source>
        <dbReference type="EMBL" id="KAK8019001.1"/>
    </source>
</evidence>
<reference evidence="2 3" key="1">
    <citation type="submission" date="2023-01" db="EMBL/GenBank/DDBJ databases">
        <title>Analysis of 21 Apiospora genomes using comparative genomics revels a genus with tremendous synthesis potential of carbohydrate active enzymes and secondary metabolites.</title>
        <authorList>
            <person name="Sorensen T."/>
        </authorList>
    </citation>
    <scope>NUCLEOTIDE SEQUENCE [LARGE SCALE GENOMIC DNA]</scope>
    <source>
        <strain evidence="2 3">CBS 20057</strain>
    </source>
</reference>
<accession>A0ABR1RVL3</accession>
<evidence type="ECO:0000313" key="3">
    <source>
        <dbReference type="Proteomes" id="UP001396898"/>
    </source>
</evidence>
<name>A0ABR1RVL3_9PEZI</name>
<proteinExistence type="predicted"/>
<evidence type="ECO:0000256" key="1">
    <source>
        <dbReference type="SAM" id="MobiDB-lite"/>
    </source>
</evidence>